<evidence type="ECO:0000259" key="2">
    <source>
        <dbReference type="Pfam" id="PF00266"/>
    </source>
</evidence>
<dbReference type="Gene3D" id="3.90.1150.10">
    <property type="entry name" value="Aspartate Aminotransferase, domain 1"/>
    <property type="match status" value="1"/>
</dbReference>
<dbReference type="AlphaFoldDB" id="A0A1R3VMT1"/>
<organism evidence="3 4">
    <name type="scientific">Ectothiorhodosinus mongolicus</name>
    <dbReference type="NCBI Taxonomy" id="233100"/>
    <lineage>
        <taxon>Bacteria</taxon>
        <taxon>Pseudomonadati</taxon>
        <taxon>Pseudomonadota</taxon>
        <taxon>Gammaproteobacteria</taxon>
        <taxon>Chromatiales</taxon>
        <taxon>Ectothiorhodospiraceae</taxon>
        <taxon>Ectothiorhodosinus</taxon>
    </lineage>
</organism>
<evidence type="ECO:0000313" key="4">
    <source>
        <dbReference type="Proteomes" id="UP000223759"/>
    </source>
</evidence>
<dbReference type="InterPro" id="IPR000192">
    <property type="entry name" value="Aminotrans_V_dom"/>
</dbReference>
<evidence type="ECO:0000256" key="1">
    <source>
        <dbReference type="ARBA" id="ARBA00022898"/>
    </source>
</evidence>
<keyword evidence="4" id="KW-1185">Reference proteome</keyword>
<dbReference type="EMBL" id="FTPK01000001">
    <property type="protein sequence ID" value="SIT65784.1"/>
    <property type="molecule type" value="Genomic_DNA"/>
</dbReference>
<evidence type="ECO:0000313" key="3">
    <source>
        <dbReference type="EMBL" id="SIT65784.1"/>
    </source>
</evidence>
<dbReference type="InterPro" id="IPR015422">
    <property type="entry name" value="PyrdxlP-dep_Trfase_small"/>
</dbReference>
<dbReference type="GO" id="GO:0016829">
    <property type="term" value="F:lyase activity"/>
    <property type="evidence" value="ECO:0007669"/>
    <property type="project" value="UniProtKB-KW"/>
</dbReference>
<feature type="domain" description="Aminotransferase class V" evidence="2">
    <location>
        <begin position="13"/>
        <end position="340"/>
    </location>
</feature>
<dbReference type="InterPro" id="IPR015421">
    <property type="entry name" value="PyrdxlP-dep_Trfase_major"/>
</dbReference>
<dbReference type="OrthoDB" id="9764293at2"/>
<dbReference type="Gene3D" id="3.40.640.10">
    <property type="entry name" value="Type I PLP-dependent aspartate aminotransferase-like (Major domain)"/>
    <property type="match status" value="1"/>
</dbReference>
<dbReference type="Pfam" id="PF00266">
    <property type="entry name" value="Aminotran_5"/>
    <property type="match status" value="1"/>
</dbReference>
<dbReference type="PANTHER" id="PTHR43586:SF15">
    <property type="entry name" value="BLR3095 PROTEIN"/>
    <property type="match status" value="1"/>
</dbReference>
<reference evidence="3 4" key="1">
    <citation type="submission" date="2017-01" db="EMBL/GenBank/DDBJ databases">
        <authorList>
            <person name="Mah S.A."/>
            <person name="Swanson W.J."/>
            <person name="Moy G.W."/>
            <person name="Vacquier V.D."/>
        </authorList>
    </citation>
    <scope>NUCLEOTIDE SEQUENCE [LARGE SCALE GENOMIC DNA]</scope>
    <source>
        <strain evidence="3 4">M9</strain>
    </source>
</reference>
<dbReference type="InterPro" id="IPR015424">
    <property type="entry name" value="PyrdxlP-dep_Trfase"/>
</dbReference>
<protein>
    <submittedName>
        <fullName evidence="3">Selenocysteine lyase/Cysteine desulfurase</fullName>
    </submittedName>
</protein>
<dbReference type="STRING" id="233100.SAMN05216526_0237"/>
<dbReference type="Proteomes" id="UP000223759">
    <property type="component" value="Unassembled WGS sequence"/>
</dbReference>
<keyword evidence="3" id="KW-0456">Lyase</keyword>
<proteinExistence type="predicted"/>
<keyword evidence="1" id="KW-0663">Pyridoxal phosphate</keyword>
<sequence>MFDEFPQEAGLIHLNHAAVAPWPKRTCAAVKAFADENMRVGSSHYPRWLATEQRLRERLARLMNAPAAEDVALLKSTSEGLSVVAYGLNWAEGDNIVLPTHEFPSNRVVWESLQYRFGVEVRQVDISADDPEAALLAAINPRTRLLSVSAVQYARGLRLDLPRLGEACRSRGVLFCVDAIQQLGALPLDVQACHIDFLAADGHKWLLGPEGLAVFYCRAELRDALKLNQFGWHMLEAAGDYDRSDWAVAADARRFECGSSNLLGIHALEASVSLLEELGMGFVGDALKRNVEYLIDLLDQTSFEVVSPRDPLRRAGIVSFNHADIDLPALYRSLMDQGVLCALRGGAIRFSPHFYTPAAHLERAVELATMGYDPTNGVRPR</sequence>
<dbReference type="RefSeq" id="WP_076754228.1">
    <property type="nucleotide sequence ID" value="NZ_CP023018.1"/>
</dbReference>
<dbReference type="PANTHER" id="PTHR43586">
    <property type="entry name" value="CYSTEINE DESULFURASE"/>
    <property type="match status" value="1"/>
</dbReference>
<name>A0A1R3VMT1_9GAMM</name>
<dbReference type="SUPFAM" id="SSF53383">
    <property type="entry name" value="PLP-dependent transferases"/>
    <property type="match status" value="1"/>
</dbReference>
<accession>A0A1R3VMT1</accession>
<gene>
    <name evidence="3" type="ORF">SAMN05216526_0237</name>
</gene>